<keyword evidence="2" id="KW-0472">Membrane</keyword>
<reference evidence="3 4" key="1">
    <citation type="submission" date="2019-02" db="EMBL/GenBank/DDBJ databases">
        <title>Deep-cultivation of Planctomycetes and their phenomic and genomic characterization uncovers novel biology.</title>
        <authorList>
            <person name="Wiegand S."/>
            <person name="Jogler M."/>
            <person name="Boedeker C."/>
            <person name="Pinto D."/>
            <person name="Vollmers J."/>
            <person name="Rivas-Marin E."/>
            <person name="Kohn T."/>
            <person name="Peeters S.H."/>
            <person name="Heuer A."/>
            <person name="Rast P."/>
            <person name="Oberbeckmann S."/>
            <person name="Bunk B."/>
            <person name="Jeske O."/>
            <person name="Meyerdierks A."/>
            <person name="Storesund J.E."/>
            <person name="Kallscheuer N."/>
            <person name="Luecker S."/>
            <person name="Lage O.M."/>
            <person name="Pohl T."/>
            <person name="Merkel B.J."/>
            <person name="Hornburger P."/>
            <person name="Mueller R.-W."/>
            <person name="Bruemmer F."/>
            <person name="Labrenz M."/>
            <person name="Spormann A.M."/>
            <person name="Op den Camp H."/>
            <person name="Overmann J."/>
            <person name="Amann R."/>
            <person name="Jetten M.S.M."/>
            <person name="Mascher T."/>
            <person name="Medema M.H."/>
            <person name="Devos D.P."/>
            <person name="Kaster A.-K."/>
            <person name="Ovreas L."/>
            <person name="Rohde M."/>
            <person name="Galperin M.Y."/>
            <person name="Jogler C."/>
        </authorList>
    </citation>
    <scope>NUCLEOTIDE SEQUENCE [LARGE SCALE GENOMIC DNA]</scope>
    <source>
        <strain evidence="3 4">ElP</strain>
        <plasmid evidence="4">pelp_1</plasmid>
    </source>
</reference>
<keyword evidence="4" id="KW-1185">Reference proteome</keyword>
<feature type="transmembrane region" description="Helical" evidence="2">
    <location>
        <begin position="161"/>
        <end position="182"/>
    </location>
</feature>
<name>A0A518HEK3_9BACT</name>
<accession>A0A518HEK3</accession>
<organism evidence="3 4">
    <name type="scientific">Tautonia plasticadhaerens</name>
    <dbReference type="NCBI Taxonomy" id="2527974"/>
    <lineage>
        <taxon>Bacteria</taxon>
        <taxon>Pseudomonadati</taxon>
        <taxon>Planctomycetota</taxon>
        <taxon>Planctomycetia</taxon>
        <taxon>Isosphaerales</taxon>
        <taxon>Isosphaeraceae</taxon>
        <taxon>Tautonia</taxon>
    </lineage>
</organism>
<protein>
    <submittedName>
        <fullName evidence="3">Uncharacterized protein</fullName>
    </submittedName>
</protein>
<feature type="transmembrane region" description="Helical" evidence="2">
    <location>
        <begin position="130"/>
        <end position="149"/>
    </location>
</feature>
<evidence type="ECO:0000313" key="4">
    <source>
        <dbReference type="Proteomes" id="UP000317835"/>
    </source>
</evidence>
<sequence length="207" mass="22939">MAEPGRAARTGGGRPQGEAKDPDERYQSAADFAADVQDWLDGKPVAAAPYRYRFDPREVIAARPQAVLLVAFWMWFSSLYCLLVGFEGIVPAGSRRGSGGLNAWSLVMVGFGVWYLLLGRGLLSGRYWMLWAGVVTSLYNVGLFTFYLYRMAMAPAGAVGPYSSSLFTAIVVCWLASLVALLRRRTRDWFRLASRLRAEHKQADSPT</sequence>
<proteinExistence type="predicted"/>
<keyword evidence="3" id="KW-0614">Plasmid</keyword>
<dbReference type="AlphaFoldDB" id="A0A518HEK3"/>
<feature type="region of interest" description="Disordered" evidence="1">
    <location>
        <begin position="1"/>
        <end position="25"/>
    </location>
</feature>
<geneLocation type="plasmid" evidence="4">
    <name>pelp_1</name>
</geneLocation>
<feature type="transmembrane region" description="Helical" evidence="2">
    <location>
        <begin position="101"/>
        <end position="118"/>
    </location>
</feature>
<gene>
    <name evidence="3" type="ORF">ElP_72460</name>
</gene>
<evidence type="ECO:0000313" key="3">
    <source>
        <dbReference type="EMBL" id="QDV39282.1"/>
    </source>
</evidence>
<evidence type="ECO:0000256" key="2">
    <source>
        <dbReference type="SAM" id="Phobius"/>
    </source>
</evidence>
<evidence type="ECO:0000256" key="1">
    <source>
        <dbReference type="SAM" id="MobiDB-lite"/>
    </source>
</evidence>
<keyword evidence="2" id="KW-1133">Transmembrane helix</keyword>
<dbReference type="EMBL" id="CP036427">
    <property type="protein sequence ID" value="QDV39282.1"/>
    <property type="molecule type" value="Genomic_DNA"/>
</dbReference>
<feature type="transmembrane region" description="Helical" evidence="2">
    <location>
        <begin position="66"/>
        <end position="89"/>
    </location>
</feature>
<dbReference type="Proteomes" id="UP000317835">
    <property type="component" value="Plasmid pElP_1"/>
</dbReference>
<dbReference type="KEGG" id="tpla:ElP_72460"/>
<keyword evidence="2" id="KW-0812">Transmembrane</keyword>